<dbReference type="EMBL" id="CP016379">
    <property type="protein sequence ID" value="AZR74535.1"/>
    <property type="molecule type" value="Genomic_DNA"/>
</dbReference>
<dbReference type="InterPro" id="IPR016181">
    <property type="entry name" value="Acyl_CoA_acyltransferase"/>
</dbReference>
<sequence>MIAIRQDLQKHLLYVAMDVDEVVGFVAIKHKNNHVSEILWMTVKKERQKQGIGSALIDHIVNDLRAQGIRLLEVKTLSDDVNYPLYEITRHFYEVMGFMYLETIDPYPGWDQGNSCAIYVKIL</sequence>
<dbReference type="PROSITE" id="PS51186">
    <property type="entry name" value="GNAT"/>
    <property type="match status" value="1"/>
</dbReference>
<evidence type="ECO:0000256" key="2">
    <source>
        <dbReference type="ARBA" id="ARBA00023315"/>
    </source>
</evidence>
<reference evidence="4 5" key="1">
    <citation type="submission" date="2016-07" db="EMBL/GenBank/DDBJ databases">
        <title>Genome and transcriptome analysis of iron-reducing fermentative bacteria Anoxybacter fermentans.</title>
        <authorList>
            <person name="Zeng X."/>
            <person name="Shao Z."/>
        </authorList>
    </citation>
    <scope>NUCLEOTIDE SEQUENCE [LARGE SCALE GENOMIC DNA]</scope>
    <source>
        <strain evidence="4 5">DY22613</strain>
    </source>
</reference>
<dbReference type="Gene3D" id="3.40.630.30">
    <property type="match status" value="1"/>
</dbReference>
<keyword evidence="5" id="KW-1185">Reference proteome</keyword>
<evidence type="ECO:0000256" key="1">
    <source>
        <dbReference type="ARBA" id="ARBA00022679"/>
    </source>
</evidence>
<feature type="domain" description="N-acetyltransferase" evidence="3">
    <location>
        <begin position="1"/>
        <end position="123"/>
    </location>
</feature>
<evidence type="ECO:0000313" key="5">
    <source>
        <dbReference type="Proteomes" id="UP000267250"/>
    </source>
</evidence>
<organism evidence="4 5">
    <name type="scientific">Anoxybacter fermentans</name>
    <dbReference type="NCBI Taxonomy" id="1323375"/>
    <lineage>
        <taxon>Bacteria</taxon>
        <taxon>Bacillati</taxon>
        <taxon>Bacillota</taxon>
        <taxon>Clostridia</taxon>
        <taxon>Halanaerobiales</taxon>
        <taxon>Anoxybacter</taxon>
    </lineage>
</organism>
<dbReference type="Proteomes" id="UP000267250">
    <property type="component" value="Chromosome"/>
</dbReference>
<proteinExistence type="predicted"/>
<gene>
    <name evidence="4" type="ORF">BBF96_14760</name>
</gene>
<dbReference type="PANTHER" id="PTHR43877">
    <property type="entry name" value="AMINOALKYLPHOSPHONATE N-ACETYLTRANSFERASE-RELATED-RELATED"/>
    <property type="match status" value="1"/>
</dbReference>
<dbReference type="CDD" id="cd04301">
    <property type="entry name" value="NAT_SF"/>
    <property type="match status" value="1"/>
</dbReference>
<evidence type="ECO:0000259" key="3">
    <source>
        <dbReference type="PROSITE" id="PS51186"/>
    </source>
</evidence>
<dbReference type="Pfam" id="PF13508">
    <property type="entry name" value="Acetyltransf_7"/>
    <property type="match status" value="1"/>
</dbReference>
<dbReference type="KEGG" id="aft:BBF96_14760"/>
<keyword evidence="2" id="KW-0012">Acyltransferase</keyword>
<keyword evidence="1" id="KW-0808">Transferase</keyword>
<name>A0A3Q9HS99_9FIRM</name>
<protein>
    <recommendedName>
        <fullName evidence="3">N-acetyltransferase domain-containing protein</fullName>
    </recommendedName>
</protein>
<dbReference type="GO" id="GO:0016747">
    <property type="term" value="F:acyltransferase activity, transferring groups other than amino-acyl groups"/>
    <property type="evidence" value="ECO:0007669"/>
    <property type="project" value="InterPro"/>
</dbReference>
<dbReference type="InterPro" id="IPR000182">
    <property type="entry name" value="GNAT_dom"/>
</dbReference>
<dbReference type="SUPFAM" id="SSF55729">
    <property type="entry name" value="Acyl-CoA N-acyltransferases (Nat)"/>
    <property type="match status" value="1"/>
</dbReference>
<dbReference type="AlphaFoldDB" id="A0A3Q9HS99"/>
<dbReference type="OrthoDB" id="9783470at2"/>
<accession>A0A3Q9HS99</accession>
<evidence type="ECO:0000313" key="4">
    <source>
        <dbReference type="EMBL" id="AZR74535.1"/>
    </source>
</evidence>
<dbReference type="InterPro" id="IPR050832">
    <property type="entry name" value="Bact_Acetyltransf"/>
</dbReference>